<keyword evidence="6" id="KW-1185">Reference proteome</keyword>
<evidence type="ECO:0000313" key="5">
    <source>
        <dbReference type="EMBL" id="MBA0629737.1"/>
    </source>
</evidence>
<dbReference type="PANTHER" id="PTHR23155:SF1185">
    <property type="entry name" value="DISEASE RESISTANCE RPP8-LIKE PROTEIN 3-RELATED"/>
    <property type="match status" value="1"/>
</dbReference>
<dbReference type="FunFam" id="3.40.50.300:FF:001091">
    <property type="entry name" value="Probable disease resistance protein At1g61300"/>
    <property type="match status" value="1"/>
</dbReference>
<feature type="domain" description="Disease resistance protein winged helix" evidence="4">
    <location>
        <begin position="239"/>
        <end position="286"/>
    </location>
</feature>
<evidence type="ECO:0000256" key="1">
    <source>
        <dbReference type="ARBA" id="ARBA00022737"/>
    </source>
</evidence>
<dbReference type="Pfam" id="PF00931">
    <property type="entry name" value="NB-ARC"/>
    <property type="match status" value="1"/>
</dbReference>
<dbReference type="PRINTS" id="PR00364">
    <property type="entry name" value="DISEASERSIST"/>
</dbReference>
<evidence type="ECO:0008006" key="7">
    <source>
        <dbReference type="Google" id="ProtNLM"/>
    </source>
</evidence>
<dbReference type="Pfam" id="PF23559">
    <property type="entry name" value="WHD_DRP"/>
    <property type="match status" value="1"/>
</dbReference>
<dbReference type="GO" id="GO:0098542">
    <property type="term" value="P:defense response to other organism"/>
    <property type="evidence" value="ECO:0007669"/>
    <property type="project" value="TreeGrafter"/>
</dbReference>
<name>A0A7J8SUG5_GOSDV</name>
<dbReference type="SUPFAM" id="SSF52540">
    <property type="entry name" value="P-loop containing nucleoside triphosphate hydrolases"/>
    <property type="match status" value="1"/>
</dbReference>
<keyword evidence="1" id="KW-0677">Repeat</keyword>
<dbReference type="AlphaFoldDB" id="A0A7J8SUG5"/>
<dbReference type="InterPro" id="IPR027417">
    <property type="entry name" value="P-loop_NTPase"/>
</dbReference>
<dbReference type="Gene3D" id="1.10.10.10">
    <property type="entry name" value="Winged helix-like DNA-binding domain superfamily/Winged helix DNA-binding domain"/>
    <property type="match status" value="1"/>
</dbReference>
<dbReference type="InterPro" id="IPR044974">
    <property type="entry name" value="Disease_R_plants"/>
</dbReference>
<sequence>MTKLMTEEDRPHAVVSIVGMGGIGKTTLARKVYNHVDVRRHFDCFAWVYISQQCKPREVLLRVLMKVLSPSKDEKELIENMDEIELGRTLFDALKEKRYLVVLDDIWRSEDWDILKPAFPRGRKGSKILFTTRIKNVASCADPWSTPVELSLLTDDESWNLLCRKAFPSSKMAIVMLGGLLATKQSLAQWEMVYKNIHGHLKGLPHQDQNGAVMNIILVSSYNDLPYPLKPCLLYLGHYPKDWEISKNELIRLWIAEGFIPENEEFLMEDLGEIFLEQLIDRSLVQV</sequence>
<dbReference type="PANTHER" id="PTHR23155">
    <property type="entry name" value="DISEASE RESISTANCE PROTEIN RP"/>
    <property type="match status" value="1"/>
</dbReference>
<feature type="domain" description="NB-ARC" evidence="3">
    <location>
        <begin position="3"/>
        <end position="170"/>
    </location>
</feature>
<dbReference type="EMBL" id="JABFAC010000011">
    <property type="protein sequence ID" value="MBA0629737.1"/>
    <property type="molecule type" value="Genomic_DNA"/>
</dbReference>
<reference evidence="5 6" key="1">
    <citation type="journal article" date="2019" name="Genome Biol. Evol.">
        <title>Insights into the evolution of the New World diploid cottons (Gossypium, subgenus Houzingenia) based on genome sequencing.</title>
        <authorList>
            <person name="Grover C.E."/>
            <person name="Arick M.A. 2nd"/>
            <person name="Thrash A."/>
            <person name="Conover J.L."/>
            <person name="Sanders W.S."/>
            <person name="Peterson D.G."/>
            <person name="Frelichowski J.E."/>
            <person name="Scheffler J.A."/>
            <person name="Scheffler B.E."/>
            <person name="Wendel J.F."/>
        </authorList>
    </citation>
    <scope>NUCLEOTIDE SEQUENCE [LARGE SCALE GENOMIC DNA]</scope>
    <source>
        <strain evidence="5">27</strain>
        <tissue evidence="5">Leaf</tissue>
    </source>
</reference>
<evidence type="ECO:0000313" key="6">
    <source>
        <dbReference type="Proteomes" id="UP000593561"/>
    </source>
</evidence>
<keyword evidence="2" id="KW-0611">Plant defense</keyword>
<evidence type="ECO:0000259" key="4">
    <source>
        <dbReference type="Pfam" id="PF23559"/>
    </source>
</evidence>
<proteinExistence type="predicted"/>
<dbReference type="FunFam" id="1.10.10.10:FF:000322">
    <property type="entry name" value="Probable disease resistance protein At1g63360"/>
    <property type="match status" value="1"/>
</dbReference>
<protein>
    <recommendedName>
        <fullName evidence="7">NB-ARC domain-containing protein</fullName>
    </recommendedName>
</protein>
<dbReference type="GO" id="GO:0043531">
    <property type="term" value="F:ADP binding"/>
    <property type="evidence" value="ECO:0007669"/>
    <property type="project" value="InterPro"/>
</dbReference>
<evidence type="ECO:0000256" key="2">
    <source>
        <dbReference type="ARBA" id="ARBA00022821"/>
    </source>
</evidence>
<accession>A0A7J8SUG5</accession>
<dbReference type="Proteomes" id="UP000593561">
    <property type="component" value="Unassembled WGS sequence"/>
</dbReference>
<dbReference type="Gene3D" id="3.40.50.300">
    <property type="entry name" value="P-loop containing nucleotide triphosphate hydrolases"/>
    <property type="match status" value="1"/>
</dbReference>
<organism evidence="5 6">
    <name type="scientific">Gossypium davidsonii</name>
    <name type="common">Davidson's cotton</name>
    <name type="synonym">Gossypium klotzschianum subsp. davidsonii</name>
    <dbReference type="NCBI Taxonomy" id="34287"/>
    <lineage>
        <taxon>Eukaryota</taxon>
        <taxon>Viridiplantae</taxon>
        <taxon>Streptophyta</taxon>
        <taxon>Embryophyta</taxon>
        <taxon>Tracheophyta</taxon>
        <taxon>Spermatophyta</taxon>
        <taxon>Magnoliopsida</taxon>
        <taxon>eudicotyledons</taxon>
        <taxon>Gunneridae</taxon>
        <taxon>Pentapetalae</taxon>
        <taxon>rosids</taxon>
        <taxon>malvids</taxon>
        <taxon>Malvales</taxon>
        <taxon>Malvaceae</taxon>
        <taxon>Malvoideae</taxon>
        <taxon>Gossypium</taxon>
    </lineage>
</organism>
<dbReference type="InterPro" id="IPR002182">
    <property type="entry name" value="NB-ARC"/>
</dbReference>
<dbReference type="InterPro" id="IPR036388">
    <property type="entry name" value="WH-like_DNA-bd_sf"/>
</dbReference>
<feature type="non-terminal residue" evidence="5">
    <location>
        <position position="287"/>
    </location>
</feature>
<evidence type="ECO:0000259" key="3">
    <source>
        <dbReference type="Pfam" id="PF00931"/>
    </source>
</evidence>
<dbReference type="InterPro" id="IPR058922">
    <property type="entry name" value="WHD_DRP"/>
</dbReference>
<comment type="caution">
    <text evidence="5">The sequence shown here is derived from an EMBL/GenBank/DDBJ whole genome shotgun (WGS) entry which is preliminary data.</text>
</comment>
<gene>
    <name evidence="5" type="ORF">Godav_024246</name>
</gene>